<dbReference type="SMART" id="SM00487">
    <property type="entry name" value="DEXDc"/>
    <property type="match status" value="1"/>
</dbReference>
<keyword evidence="5" id="KW-0347">Helicase</keyword>
<dbReference type="InterPro" id="IPR036101">
    <property type="entry name" value="CarD-like/TRCF_RID_sf"/>
</dbReference>
<evidence type="ECO:0000256" key="8">
    <source>
        <dbReference type="ARBA" id="ARBA00023204"/>
    </source>
</evidence>
<dbReference type="InterPro" id="IPR041471">
    <property type="entry name" value="UvrB_inter"/>
</dbReference>
<dbReference type="NCBIfam" id="TIGR00580">
    <property type="entry name" value="mfd"/>
    <property type="match status" value="1"/>
</dbReference>
<dbReference type="Pfam" id="PF00270">
    <property type="entry name" value="DEAD"/>
    <property type="match status" value="1"/>
</dbReference>
<accession>A0ABU8XV06</accession>
<dbReference type="PROSITE" id="PS51194">
    <property type="entry name" value="HELICASE_CTER"/>
    <property type="match status" value="1"/>
</dbReference>
<dbReference type="InterPro" id="IPR011545">
    <property type="entry name" value="DEAD/DEAH_box_helicase_dom"/>
</dbReference>
<dbReference type="RefSeq" id="WP_418159625.1">
    <property type="nucleotide sequence ID" value="NZ_JBBLZC010000010.1"/>
</dbReference>
<dbReference type="InterPro" id="IPR014001">
    <property type="entry name" value="Helicase_ATP-bd"/>
</dbReference>
<dbReference type="HAMAP" id="MF_00969">
    <property type="entry name" value="TRCF"/>
    <property type="match status" value="1"/>
</dbReference>
<keyword evidence="4 9" id="KW-0378">Hydrolase</keyword>
<dbReference type="SUPFAM" id="SSF52540">
    <property type="entry name" value="P-loop containing nucleoside triphosphate hydrolases"/>
    <property type="match status" value="4"/>
</dbReference>
<name>A0ABU8XV06_9PROT</name>
<dbReference type="Proteomes" id="UP001375743">
    <property type="component" value="Unassembled WGS sequence"/>
</dbReference>
<evidence type="ECO:0000256" key="4">
    <source>
        <dbReference type="ARBA" id="ARBA00022801"/>
    </source>
</evidence>
<dbReference type="Pfam" id="PF03461">
    <property type="entry name" value="TRCF"/>
    <property type="match status" value="1"/>
</dbReference>
<dbReference type="EMBL" id="JBBLZC010000010">
    <property type="protein sequence ID" value="MEK0083777.1"/>
    <property type="molecule type" value="Genomic_DNA"/>
</dbReference>
<evidence type="ECO:0000256" key="2">
    <source>
        <dbReference type="ARBA" id="ARBA00022741"/>
    </source>
</evidence>
<keyword evidence="7 9" id="KW-0238">DNA-binding</keyword>
<dbReference type="Pfam" id="PF00271">
    <property type="entry name" value="Helicase_C"/>
    <property type="match status" value="1"/>
</dbReference>
<dbReference type="Gene3D" id="3.40.50.11140">
    <property type="match status" value="1"/>
</dbReference>
<dbReference type="InterPro" id="IPR037235">
    <property type="entry name" value="TRCF-like_C_D7"/>
</dbReference>
<evidence type="ECO:0000259" key="11">
    <source>
        <dbReference type="PROSITE" id="PS51194"/>
    </source>
</evidence>
<dbReference type="PROSITE" id="PS51192">
    <property type="entry name" value="HELICASE_ATP_BIND_1"/>
    <property type="match status" value="1"/>
</dbReference>
<evidence type="ECO:0000313" key="13">
    <source>
        <dbReference type="Proteomes" id="UP001375743"/>
    </source>
</evidence>
<keyword evidence="3 9" id="KW-0227">DNA damage</keyword>
<dbReference type="Pfam" id="PF02559">
    <property type="entry name" value="CarD_TRCF_RID"/>
    <property type="match status" value="1"/>
</dbReference>
<dbReference type="InterPro" id="IPR005118">
    <property type="entry name" value="TRCF_C"/>
</dbReference>
<reference evidence="12 13" key="1">
    <citation type="submission" date="2024-01" db="EMBL/GenBank/DDBJ databases">
        <title>Multi-omics insights into the function and evolution of sodium benzoate biodegradation pathways in Benzoatithermus flavus gen. nov., sp. nov. from hot spring.</title>
        <authorList>
            <person name="Hu C.-J."/>
            <person name="Li W.-J."/>
        </authorList>
    </citation>
    <scope>NUCLEOTIDE SEQUENCE [LARGE SCALE GENOMIC DNA]</scope>
    <source>
        <strain evidence="12 13">SYSU G07066</strain>
    </source>
</reference>
<evidence type="ECO:0000256" key="3">
    <source>
        <dbReference type="ARBA" id="ARBA00022763"/>
    </source>
</evidence>
<dbReference type="Gene3D" id="3.40.50.11180">
    <property type="match status" value="1"/>
</dbReference>
<organism evidence="12 13">
    <name type="scientific">Benzoatithermus flavus</name>
    <dbReference type="NCBI Taxonomy" id="3108223"/>
    <lineage>
        <taxon>Bacteria</taxon>
        <taxon>Pseudomonadati</taxon>
        <taxon>Pseudomonadota</taxon>
        <taxon>Alphaproteobacteria</taxon>
        <taxon>Geminicoccales</taxon>
        <taxon>Geminicoccaceae</taxon>
        <taxon>Benzoatithermus</taxon>
    </lineage>
</organism>
<evidence type="ECO:0000313" key="12">
    <source>
        <dbReference type="EMBL" id="MEK0083777.1"/>
    </source>
</evidence>
<dbReference type="EC" id="3.6.4.-" evidence="9"/>
<dbReference type="InterPro" id="IPR003711">
    <property type="entry name" value="CarD-like/TRCF_RID"/>
</dbReference>
<dbReference type="SMART" id="SM01058">
    <property type="entry name" value="CarD_TRCF"/>
    <property type="match status" value="1"/>
</dbReference>
<evidence type="ECO:0000259" key="10">
    <source>
        <dbReference type="PROSITE" id="PS51192"/>
    </source>
</evidence>
<gene>
    <name evidence="9 12" type="primary">mfd</name>
    <name evidence="12" type="ORF">U1T56_11490</name>
</gene>
<proteinExistence type="inferred from homology"/>
<dbReference type="SUPFAM" id="SSF141259">
    <property type="entry name" value="CarD-like"/>
    <property type="match status" value="1"/>
</dbReference>
<keyword evidence="2 9" id="KW-0547">Nucleotide-binding</keyword>
<dbReference type="Gene3D" id="3.30.2060.10">
    <property type="entry name" value="Penicillin-binding protein 1b domain"/>
    <property type="match status" value="1"/>
</dbReference>
<keyword evidence="13" id="KW-1185">Reference proteome</keyword>
<keyword evidence="8 9" id="KW-0234">DNA repair</keyword>
<dbReference type="Pfam" id="PF17757">
    <property type="entry name" value="UvrB_inter"/>
    <property type="match status" value="1"/>
</dbReference>
<evidence type="ECO:0000256" key="7">
    <source>
        <dbReference type="ARBA" id="ARBA00023125"/>
    </source>
</evidence>
<feature type="domain" description="Helicase C-terminal" evidence="11">
    <location>
        <begin position="829"/>
        <end position="983"/>
    </location>
</feature>
<dbReference type="Gene3D" id="3.40.50.300">
    <property type="entry name" value="P-loop containing nucleotide triphosphate hydrolases"/>
    <property type="match status" value="2"/>
</dbReference>
<feature type="domain" description="Helicase ATP-binding" evidence="10">
    <location>
        <begin position="647"/>
        <end position="808"/>
    </location>
</feature>
<dbReference type="SUPFAM" id="SSF143517">
    <property type="entry name" value="TRCF domain-like"/>
    <property type="match status" value="1"/>
</dbReference>
<keyword evidence="1 9" id="KW-0963">Cytoplasm</keyword>
<evidence type="ECO:0000256" key="9">
    <source>
        <dbReference type="HAMAP-Rule" id="MF_00969"/>
    </source>
</evidence>
<evidence type="ECO:0000256" key="6">
    <source>
        <dbReference type="ARBA" id="ARBA00022840"/>
    </source>
</evidence>
<dbReference type="InterPro" id="IPR004576">
    <property type="entry name" value="Mfd"/>
</dbReference>
<dbReference type="Gene3D" id="2.40.10.170">
    <property type="match status" value="1"/>
</dbReference>
<dbReference type="Gene3D" id="3.90.1150.50">
    <property type="entry name" value="Transcription-repair-coupling factor, D7 domain"/>
    <property type="match status" value="1"/>
</dbReference>
<evidence type="ECO:0000256" key="1">
    <source>
        <dbReference type="ARBA" id="ARBA00022490"/>
    </source>
</evidence>
<comment type="subcellular location">
    <subcellularLocation>
        <location evidence="9">Cytoplasm</location>
    </subcellularLocation>
</comment>
<dbReference type="CDD" id="cd17991">
    <property type="entry name" value="DEXHc_TRCF"/>
    <property type="match status" value="1"/>
</dbReference>
<keyword evidence="6 9" id="KW-0067">ATP-binding</keyword>
<dbReference type="PANTHER" id="PTHR47964">
    <property type="entry name" value="ATP-DEPENDENT DNA HELICASE HOMOLOG RECG, CHLOROPLASTIC"/>
    <property type="match status" value="1"/>
</dbReference>
<comment type="caution">
    <text evidence="12">The sequence shown here is derived from an EMBL/GenBank/DDBJ whole genome shotgun (WGS) entry which is preliminary data.</text>
</comment>
<dbReference type="InterPro" id="IPR047112">
    <property type="entry name" value="RecG/Mfd"/>
</dbReference>
<sequence length="1182" mass="129993">MNELSPVIAAGAEPAVSSDENRPAGRVDAVLLANAPEGLEAVYLASRLRRGRASTILHIARDRPRMSFIANLVRFFAPEIEIVSFPAWDCLPYDRISPNTAIMAERLRALARLAAGPGEKPRLVLTSANAILQKVPPPERVRAAHFRLEAGARVDRDALVAYLERNGYHRTSAVVEAGDYAVRGGLVDIYPSGLDQPVRLDFFGAVLESLRTFDPLTQRSTGKIAALELMPVSEVLMDTAAAERFKAGYLRQFGAVTGDPLLEAVEAGRSFPGMEHWLPLFHPDLVPLTAYLEDDCEIGLDHLAMDAIRSRAALIGEHYEARLQPPAAGTSFGTTPYRPLPPELLYLDEGGIERTLEPHTRLQFSIFGPPPRPPAGITAVKDLGGHPARDFARERADRSINLFDAIVAHLEELIAAGEKPLIAAYSEGAAERLKQVLADHGFDRLTRVQRWTEVPKVAGAAIAVLPLERGFRTRTIHILGEHDLFGDRLANVPKRSRRAADKFIQDVTALSEGDIVVHAEHGIGRFEGLVTLEIGGAPHDCLKLVYQGGDKLFVPVENLDVLSRYGHADQEVVLDKLGGVGWQARKAKVKERIKELAEELIKIAAERATRKGTVLDLPPGIYEEFAARFPYEETEDQLAAIEAVLTDMASGRPMDRLICGDVGFGKTEVALRAAFVAAMSGKQVALLAPTTLLVRQHYRLFATRFEGLPVRVAQLSRFVSAREAAEVKKALAEGQVDIVIGTHALLGKGVSFKNLGLVVIDEEQHFGVTHKERLKQLRAEVHVLTMTATPIPRTLHMALGGMKDLSIIATPPVDRLAVRTFVMPADPVVLREAILREHYRGGQTFYVCPRVADQPKLRQDLEKLVPEVKIGMANGQMAAKDLEQVMGDFYDRKLDLLIATNIIESGLDIPTANTLIVHRADLFGLAQLYQLRGRVGRSKVRGYAYFTVPAQKALAETAEKRLSVIQSLDGLGAGFQLASHDLDIRGAGNLLGEEQSGQIREVGFELYNHMLEEAVAALRERQAGEPAEAEAPSEWTPQITIDAAALMPESYIGDIDLRLSMYRRLAHLTTPEELDAFAAELVDRFGKMPPETEQLLQIVAIKQLCRRANVVKLDAGPKGIVLAFHENRFAKPERLVRLIAESKGQMKVRPDHKLVYLRETRSPAERLKAARKLMSDLAQLAA</sequence>
<comment type="similarity">
    <text evidence="9">In the N-terminal section; belongs to the UvrB family.</text>
</comment>
<dbReference type="SMART" id="SM00490">
    <property type="entry name" value="HELICc"/>
    <property type="match status" value="1"/>
</dbReference>
<protein>
    <recommendedName>
        <fullName evidence="9">Transcription-repair-coupling factor</fullName>
        <shortName evidence="9">TRCF</shortName>
        <ecNumber evidence="9">3.6.4.-</ecNumber>
    </recommendedName>
</protein>
<dbReference type="InterPro" id="IPR001650">
    <property type="entry name" value="Helicase_C-like"/>
</dbReference>
<comment type="function">
    <text evidence="9">Couples transcription and DNA repair by recognizing RNA polymerase (RNAP) stalled at DNA lesions. Mediates ATP-dependent release of RNAP and its truncated transcript from the DNA, and recruitment of nucleotide excision repair machinery to the damaged site.</text>
</comment>
<evidence type="ECO:0000256" key="5">
    <source>
        <dbReference type="ARBA" id="ARBA00022806"/>
    </source>
</evidence>
<dbReference type="InterPro" id="IPR027417">
    <property type="entry name" value="P-loop_NTPase"/>
</dbReference>
<dbReference type="PANTHER" id="PTHR47964:SF1">
    <property type="entry name" value="ATP-DEPENDENT DNA HELICASE HOMOLOG RECG, CHLOROPLASTIC"/>
    <property type="match status" value="1"/>
</dbReference>
<dbReference type="SMART" id="SM00982">
    <property type="entry name" value="TRCF"/>
    <property type="match status" value="1"/>
</dbReference>
<comment type="similarity">
    <text evidence="9">In the C-terminal section; belongs to the helicase family. RecG subfamily.</text>
</comment>